<evidence type="ECO:0000256" key="2">
    <source>
        <dbReference type="SAM" id="SignalP"/>
    </source>
</evidence>
<evidence type="ECO:0000313" key="3">
    <source>
        <dbReference type="EMBL" id="CAD8497876.1"/>
    </source>
</evidence>
<dbReference type="Gene3D" id="1.10.2000.10">
    <property type="entry name" value="Frizzled cysteine-rich domain"/>
    <property type="match status" value="1"/>
</dbReference>
<keyword evidence="1" id="KW-0472">Membrane</keyword>
<sequence>MLSRLVLTCLLLIWLSTSSALRFCMANCSLPMSNEFCYVSEDVCAFPTGDLDAKMAVRAMKLQDNSADCIDYFGKFMCAMYFPPCQFRVIAPLCYTNCVDAYRNCGASRSVAKGRCTSLSSAGMIAAEGDGSCRKILMAPALFPDDIIVLSTFAFMAFVILSLILFAIWKYRNRE</sequence>
<protein>
    <recommendedName>
        <fullName evidence="4">FZ domain-containing protein</fullName>
    </recommendedName>
</protein>
<keyword evidence="2" id="KW-0732">Signal</keyword>
<feature type="signal peptide" evidence="2">
    <location>
        <begin position="1"/>
        <end position="20"/>
    </location>
</feature>
<gene>
    <name evidence="3" type="ORF">HPHI1048_LOCUS17911</name>
</gene>
<keyword evidence="1" id="KW-0812">Transmembrane</keyword>
<evidence type="ECO:0000256" key="1">
    <source>
        <dbReference type="SAM" id="Phobius"/>
    </source>
</evidence>
<feature type="transmembrane region" description="Helical" evidence="1">
    <location>
        <begin position="147"/>
        <end position="169"/>
    </location>
</feature>
<keyword evidence="1" id="KW-1133">Transmembrane helix</keyword>
<proteinExistence type="predicted"/>
<accession>A0A7S0EZL8</accession>
<name>A0A7S0EZL8_9CRYP</name>
<dbReference type="EMBL" id="HBEO01026617">
    <property type="protein sequence ID" value="CAD8497876.1"/>
    <property type="molecule type" value="Transcribed_RNA"/>
</dbReference>
<evidence type="ECO:0008006" key="4">
    <source>
        <dbReference type="Google" id="ProtNLM"/>
    </source>
</evidence>
<dbReference type="InterPro" id="IPR036790">
    <property type="entry name" value="Frizzled_dom_sf"/>
</dbReference>
<feature type="chain" id="PRO_5030515372" description="FZ domain-containing protein" evidence="2">
    <location>
        <begin position="21"/>
        <end position="175"/>
    </location>
</feature>
<reference evidence="3" key="1">
    <citation type="submission" date="2021-01" db="EMBL/GenBank/DDBJ databases">
        <authorList>
            <person name="Corre E."/>
            <person name="Pelletier E."/>
            <person name="Niang G."/>
            <person name="Scheremetjew M."/>
            <person name="Finn R."/>
            <person name="Kale V."/>
            <person name="Holt S."/>
            <person name="Cochrane G."/>
            <person name="Meng A."/>
            <person name="Brown T."/>
            <person name="Cohen L."/>
        </authorList>
    </citation>
    <scope>NUCLEOTIDE SEQUENCE</scope>
    <source>
        <strain evidence="3">CCMP325</strain>
    </source>
</reference>
<organism evidence="3">
    <name type="scientific">Hanusia phi</name>
    <dbReference type="NCBI Taxonomy" id="3032"/>
    <lineage>
        <taxon>Eukaryota</taxon>
        <taxon>Cryptophyceae</taxon>
        <taxon>Pyrenomonadales</taxon>
        <taxon>Geminigeraceae</taxon>
        <taxon>Hanusia</taxon>
    </lineage>
</organism>
<dbReference type="AlphaFoldDB" id="A0A7S0EZL8"/>